<keyword evidence="4" id="KW-1185">Reference proteome</keyword>
<dbReference type="EMBL" id="KQ460423">
    <property type="protein sequence ID" value="KPJ14821.1"/>
    <property type="molecule type" value="Genomic_DNA"/>
</dbReference>
<dbReference type="STRING" id="76193.A0A0N1PIC2"/>
<dbReference type="Gene3D" id="2.30.29.30">
    <property type="entry name" value="Pleckstrin-homology domain (PH domain)/Phosphotyrosine-binding domain (PTB)"/>
    <property type="match status" value="1"/>
</dbReference>
<dbReference type="InterPro" id="IPR041020">
    <property type="entry name" value="PH_16"/>
</dbReference>
<dbReference type="Pfam" id="PF17838">
    <property type="entry name" value="PH_16"/>
    <property type="match status" value="1"/>
</dbReference>
<evidence type="ECO:0000313" key="4">
    <source>
        <dbReference type="Proteomes" id="UP000053240"/>
    </source>
</evidence>
<feature type="domain" description="ARHGEF1-like PH" evidence="2">
    <location>
        <begin position="96"/>
        <end position="211"/>
    </location>
</feature>
<feature type="compositionally biased region" description="Low complexity" evidence="1">
    <location>
        <begin position="49"/>
        <end position="64"/>
    </location>
</feature>
<dbReference type="SUPFAM" id="SSF50729">
    <property type="entry name" value="PH domain-like"/>
    <property type="match status" value="1"/>
</dbReference>
<proteinExistence type="predicted"/>
<evidence type="ECO:0000256" key="1">
    <source>
        <dbReference type="SAM" id="MobiDB-lite"/>
    </source>
</evidence>
<protein>
    <submittedName>
        <fullName evidence="3">Rho guanine nucleotide exchange factor 12</fullName>
    </submittedName>
</protein>
<dbReference type="GO" id="GO:0005737">
    <property type="term" value="C:cytoplasm"/>
    <property type="evidence" value="ECO:0007669"/>
    <property type="project" value="TreeGrafter"/>
</dbReference>
<gene>
    <name evidence="3" type="ORF">RR48_04306</name>
</gene>
<feature type="region of interest" description="Disordered" evidence="1">
    <location>
        <begin position="480"/>
        <end position="499"/>
    </location>
</feature>
<sequence length="499" mass="54731">MATPAAPAPPRVSRNVSLPAGRQPPAVGMLARRTLSESDLEPGTPTAPSGSSSSSSLSSRSNESNTVAADQQVACCRLRSIQSKLEVRAGSGPEWEELRRLDLTTRSLRLEGDLALRNDSSKRVNVLALMLSDCLVLLQREGERFVLRPISQPSQQGPLSPLIKWDKVLFRPNAAVRNTFFLMNINGVQMHELSANTAAEYATWVKHIQQAPLAKLTELKPLIAHHHSRSNDDSGNTSLCSLLPARLHTALAWVKHIQQAPLAKLTELKPLIAHHHSRSNDDSGINVSRNPSDASEKSSSTAPDEDRDTERDTEHVERDSERDSERDTERDVEHAEHVPPEPEHVEHAGERDRSSTERLDHDRDEKRDGDMTRDGDSDDSNRQRRATVGRISTHCGELLPALAPRDALTVRNPPAHTLVHTARRALTQPGTPPLPCPALCNIQPGSHTCTQRAGHSHTKVHLPSPALPSVTYSPAHIRAHSTPGTHTPRYTSPALPCPL</sequence>
<dbReference type="Proteomes" id="UP000053240">
    <property type="component" value="Unassembled WGS sequence"/>
</dbReference>
<dbReference type="GO" id="GO:0007186">
    <property type="term" value="P:G protein-coupled receptor signaling pathway"/>
    <property type="evidence" value="ECO:0007669"/>
    <property type="project" value="TreeGrafter"/>
</dbReference>
<dbReference type="PANTHER" id="PTHR45872:SF2">
    <property type="entry name" value="RHO GUANINE NUCLEOTIDE EXCHANGE FACTOR 2, ISOFORM D"/>
    <property type="match status" value="1"/>
</dbReference>
<reference evidence="3 4" key="1">
    <citation type="journal article" date="2015" name="Nat. Commun.">
        <title>Outbred genome sequencing and CRISPR/Cas9 gene editing in butterflies.</title>
        <authorList>
            <person name="Li X."/>
            <person name="Fan D."/>
            <person name="Zhang W."/>
            <person name="Liu G."/>
            <person name="Zhang L."/>
            <person name="Zhao L."/>
            <person name="Fang X."/>
            <person name="Chen L."/>
            <person name="Dong Y."/>
            <person name="Chen Y."/>
            <person name="Ding Y."/>
            <person name="Zhao R."/>
            <person name="Feng M."/>
            <person name="Zhu Y."/>
            <person name="Feng Y."/>
            <person name="Jiang X."/>
            <person name="Zhu D."/>
            <person name="Xiang H."/>
            <person name="Feng X."/>
            <person name="Li S."/>
            <person name="Wang J."/>
            <person name="Zhang G."/>
            <person name="Kronforst M.R."/>
            <person name="Wang W."/>
        </authorList>
    </citation>
    <scope>NUCLEOTIDE SEQUENCE [LARGE SCALE GENOMIC DNA]</scope>
    <source>
        <strain evidence="3">Ya'a_city_454_Pm</strain>
        <tissue evidence="3">Whole body</tissue>
    </source>
</reference>
<evidence type="ECO:0000313" key="3">
    <source>
        <dbReference type="EMBL" id="KPJ14821.1"/>
    </source>
</evidence>
<name>A0A0N1PIC2_PAPMA</name>
<evidence type="ECO:0000259" key="2">
    <source>
        <dbReference type="Pfam" id="PF17838"/>
    </source>
</evidence>
<dbReference type="InterPro" id="IPR011993">
    <property type="entry name" value="PH-like_dom_sf"/>
</dbReference>
<feature type="compositionally biased region" description="Polar residues" evidence="1">
    <location>
        <begin position="282"/>
        <end position="302"/>
    </location>
</feature>
<dbReference type="GO" id="GO:0005085">
    <property type="term" value="F:guanyl-nucleotide exchange factor activity"/>
    <property type="evidence" value="ECO:0007669"/>
    <property type="project" value="TreeGrafter"/>
</dbReference>
<accession>A0A0N1PIC2</accession>
<feature type="compositionally biased region" description="Basic and acidic residues" evidence="1">
    <location>
        <begin position="308"/>
        <end position="382"/>
    </location>
</feature>
<dbReference type="PANTHER" id="PTHR45872">
    <property type="entry name" value="RHO GUANINE NUCLEOTIDE EXCHANGE FACTOR 2, ISOFORM D"/>
    <property type="match status" value="1"/>
</dbReference>
<organism evidence="3 4">
    <name type="scientific">Papilio machaon</name>
    <name type="common">Old World swallowtail butterfly</name>
    <dbReference type="NCBI Taxonomy" id="76193"/>
    <lineage>
        <taxon>Eukaryota</taxon>
        <taxon>Metazoa</taxon>
        <taxon>Ecdysozoa</taxon>
        <taxon>Arthropoda</taxon>
        <taxon>Hexapoda</taxon>
        <taxon>Insecta</taxon>
        <taxon>Pterygota</taxon>
        <taxon>Neoptera</taxon>
        <taxon>Endopterygota</taxon>
        <taxon>Lepidoptera</taxon>
        <taxon>Glossata</taxon>
        <taxon>Ditrysia</taxon>
        <taxon>Papilionoidea</taxon>
        <taxon>Papilionidae</taxon>
        <taxon>Papilioninae</taxon>
        <taxon>Papilio</taxon>
    </lineage>
</organism>
<dbReference type="AlphaFoldDB" id="A0A0N1PIC2"/>
<dbReference type="GO" id="GO:0001664">
    <property type="term" value="F:G protein-coupled receptor binding"/>
    <property type="evidence" value="ECO:0007669"/>
    <property type="project" value="TreeGrafter"/>
</dbReference>
<feature type="region of interest" description="Disordered" evidence="1">
    <location>
        <begin position="1"/>
        <end position="68"/>
    </location>
</feature>
<dbReference type="InParanoid" id="A0A0N1PIC2"/>
<feature type="compositionally biased region" description="Pro residues" evidence="1">
    <location>
        <begin position="1"/>
        <end position="10"/>
    </location>
</feature>
<feature type="region of interest" description="Disordered" evidence="1">
    <location>
        <begin position="275"/>
        <end position="384"/>
    </location>
</feature>